<dbReference type="AlphaFoldDB" id="A0A3E2GRY8"/>
<name>A0A3E2GRY8_SCYLI</name>
<dbReference type="EMBL" id="NCSJ02000574">
    <property type="protein sequence ID" value="RFU23869.1"/>
    <property type="molecule type" value="Genomic_DNA"/>
</dbReference>
<dbReference type="Proteomes" id="UP000258309">
    <property type="component" value="Unassembled WGS sequence"/>
</dbReference>
<dbReference type="OrthoDB" id="3666223at2759"/>
<comment type="caution">
    <text evidence="1">The sequence shown here is derived from an EMBL/GenBank/DDBJ whole genome shotgun (WGS) entry which is preliminary data.</text>
</comment>
<feature type="non-terminal residue" evidence="1">
    <location>
        <position position="1"/>
    </location>
</feature>
<evidence type="ECO:0000313" key="2">
    <source>
        <dbReference type="Proteomes" id="UP000258309"/>
    </source>
</evidence>
<sequence>MAPDPPHFEYEFRHKTRFIYPLLYIPISDLPISVKVALCKKAIRAGADVNQLDPTTDPRWSYGRPLNFAVEYTRANLDYLKDNIPVIKLLLKHGADPRLSGPLRTRSALDEMRDMAQWGISDKDPQYWNEVVPFFKEAFRLMDQAAKKLDRRDARKARVRAVLDRFSCSRQDDDDVSASGEAEAHKTHAVSEGVVITSVLETSNWRL</sequence>
<gene>
    <name evidence="1" type="ORF">B7463_g12466</name>
</gene>
<accession>A0A3E2GRY8</accession>
<protein>
    <submittedName>
        <fullName evidence="1">Uncharacterized protein</fullName>
    </submittedName>
</protein>
<reference evidence="1 2" key="1">
    <citation type="submission" date="2018-05" db="EMBL/GenBank/DDBJ databases">
        <title>Draft genome sequence of Scytalidium lignicola DSM 105466, a ubiquitous saprotrophic fungus.</title>
        <authorList>
            <person name="Buettner E."/>
            <person name="Gebauer A.M."/>
            <person name="Hofrichter M."/>
            <person name="Liers C."/>
            <person name="Kellner H."/>
        </authorList>
    </citation>
    <scope>NUCLEOTIDE SEQUENCE [LARGE SCALE GENOMIC DNA]</scope>
    <source>
        <strain evidence="1 2">DSM 105466</strain>
    </source>
</reference>
<dbReference type="Gene3D" id="1.25.40.20">
    <property type="entry name" value="Ankyrin repeat-containing domain"/>
    <property type="match status" value="1"/>
</dbReference>
<organism evidence="1 2">
    <name type="scientific">Scytalidium lignicola</name>
    <name type="common">Hyphomycete</name>
    <dbReference type="NCBI Taxonomy" id="5539"/>
    <lineage>
        <taxon>Eukaryota</taxon>
        <taxon>Fungi</taxon>
        <taxon>Dikarya</taxon>
        <taxon>Ascomycota</taxon>
        <taxon>Pezizomycotina</taxon>
        <taxon>Leotiomycetes</taxon>
        <taxon>Leotiomycetes incertae sedis</taxon>
        <taxon>Scytalidium</taxon>
    </lineage>
</organism>
<proteinExistence type="predicted"/>
<dbReference type="InterPro" id="IPR036770">
    <property type="entry name" value="Ankyrin_rpt-contain_sf"/>
</dbReference>
<evidence type="ECO:0000313" key="1">
    <source>
        <dbReference type="EMBL" id="RFU23869.1"/>
    </source>
</evidence>
<feature type="non-terminal residue" evidence="1">
    <location>
        <position position="207"/>
    </location>
</feature>
<keyword evidence="2" id="KW-1185">Reference proteome</keyword>